<evidence type="ECO:0000313" key="2">
    <source>
        <dbReference type="EMBL" id="KAL3124871.1"/>
    </source>
</evidence>
<proteinExistence type="predicted"/>
<feature type="compositionally biased region" description="Polar residues" evidence="1">
    <location>
        <begin position="228"/>
        <end position="242"/>
    </location>
</feature>
<evidence type="ECO:0000256" key="1">
    <source>
        <dbReference type="SAM" id="MobiDB-lite"/>
    </source>
</evidence>
<keyword evidence="3" id="KW-1185">Reference proteome</keyword>
<feature type="compositionally biased region" description="Polar residues" evidence="1">
    <location>
        <begin position="259"/>
        <end position="269"/>
    </location>
</feature>
<sequence>MGKIEMNHRQSLGKAENSDVNKWTELWGYQQRLGMSKMVTHHFWHWNSKSQFLCKKAVDNLLGNWGGAAANGRTTIDGSENHEFLQLSSILKVEPSKLQMAVSLKLFVQFAILMVAALRAILSKPNEHLGTQRPSRKGFGNRERSIKTLVWRPTDKAHTKPTHRQNKSGRNFWSKKARPSYCFFNRKNLCYQFKCCVHPKKQYQLVKRNTSNQHPGNERQNPKLGPSTAFTNTEQVKQTSRHTTARDPKLRPTDPVTMDGTTDQATNGQIAPKTNPLAKQIWEELFWCGKSDRQQTQVMPEVLLQVAEVCETSGANCQCGWAKCVSYPCGWVSSGCCPVGTTSMLCQGK</sequence>
<protein>
    <submittedName>
        <fullName evidence="2">Uncharacterized protein</fullName>
    </submittedName>
</protein>
<comment type="caution">
    <text evidence="2">The sequence shown here is derived from an EMBL/GenBank/DDBJ whole genome shotgun (WGS) entry which is preliminary data.</text>
</comment>
<gene>
    <name evidence="2" type="ORF">niasHT_001074</name>
</gene>
<dbReference type="AlphaFoldDB" id="A0ABD2MBL2"/>
<dbReference type="Proteomes" id="UP001620626">
    <property type="component" value="Unassembled WGS sequence"/>
</dbReference>
<evidence type="ECO:0000313" key="3">
    <source>
        <dbReference type="Proteomes" id="UP001620626"/>
    </source>
</evidence>
<reference evidence="2 3" key="1">
    <citation type="submission" date="2024-10" db="EMBL/GenBank/DDBJ databases">
        <authorList>
            <person name="Kim D."/>
        </authorList>
    </citation>
    <scope>NUCLEOTIDE SEQUENCE [LARGE SCALE GENOMIC DNA]</scope>
    <source>
        <strain evidence="2">BH-2024</strain>
    </source>
</reference>
<accession>A0ABD2MBL2</accession>
<name>A0ABD2MBL2_9BILA</name>
<feature type="region of interest" description="Disordered" evidence="1">
    <location>
        <begin position="210"/>
        <end position="272"/>
    </location>
</feature>
<organism evidence="2 3">
    <name type="scientific">Heterodera trifolii</name>
    <dbReference type="NCBI Taxonomy" id="157864"/>
    <lineage>
        <taxon>Eukaryota</taxon>
        <taxon>Metazoa</taxon>
        <taxon>Ecdysozoa</taxon>
        <taxon>Nematoda</taxon>
        <taxon>Chromadorea</taxon>
        <taxon>Rhabditida</taxon>
        <taxon>Tylenchina</taxon>
        <taxon>Tylenchomorpha</taxon>
        <taxon>Tylenchoidea</taxon>
        <taxon>Heteroderidae</taxon>
        <taxon>Heteroderinae</taxon>
        <taxon>Heterodera</taxon>
    </lineage>
</organism>
<dbReference type="EMBL" id="JBICBT010000059">
    <property type="protein sequence ID" value="KAL3124871.1"/>
    <property type="molecule type" value="Genomic_DNA"/>
</dbReference>